<comment type="caution">
    <text evidence="2">The sequence shown here is derived from an EMBL/GenBank/DDBJ whole genome shotgun (WGS) entry which is preliminary data.</text>
</comment>
<evidence type="ECO:0000256" key="1">
    <source>
        <dbReference type="SAM" id="Phobius"/>
    </source>
</evidence>
<feature type="transmembrane region" description="Helical" evidence="1">
    <location>
        <begin position="101"/>
        <end position="121"/>
    </location>
</feature>
<keyword evidence="1" id="KW-0472">Membrane</keyword>
<evidence type="ECO:0008006" key="4">
    <source>
        <dbReference type="Google" id="ProtNLM"/>
    </source>
</evidence>
<protein>
    <recommendedName>
        <fullName evidence="4">DUF5673 domain-containing protein</fullName>
    </recommendedName>
</protein>
<dbReference type="OrthoDB" id="1524879at2"/>
<dbReference type="Proteomes" id="UP000218831">
    <property type="component" value="Unassembled WGS sequence"/>
</dbReference>
<sequence length="237" mass="27512">MYLIITFLVLAFLLSFWTGYRRILRLQHLNQRRVVNGFVGAMILLTVISAGQWLDLISWDIAAHFTMFLYCIVSGFFFGFAIKMIALKRSAREVKYVYRSFWTDAAPNILAILIIVFGIYRTGILHFGPYTGIGITSGLSLLGFGLWGSTIKIVPEFRDKAILILDQSVSWKKVVAYRWQTENVLLIEYYTTDKKLTDFTTYIPPEEELRIERLLAKKLKEYHQDRKEMMSKQGNNP</sequence>
<evidence type="ECO:0000313" key="2">
    <source>
        <dbReference type="EMBL" id="PAU92926.1"/>
    </source>
</evidence>
<dbReference type="AlphaFoldDB" id="A0A2A2G573"/>
<name>A0A2A2G573_9BACT</name>
<keyword evidence="3" id="KW-1185">Reference proteome</keyword>
<feature type="transmembrane region" description="Helical" evidence="1">
    <location>
        <begin position="127"/>
        <end position="148"/>
    </location>
</feature>
<feature type="transmembrane region" description="Helical" evidence="1">
    <location>
        <begin position="35"/>
        <end position="55"/>
    </location>
</feature>
<proteinExistence type="predicted"/>
<feature type="transmembrane region" description="Helical" evidence="1">
    <location>
        <begin position="61"/>
        <end position="80"/>
    </location>
</feature>
<keyword evidence="1" id="KW-0812">Transmembrane</keyword>
<dbReference type="EMBL" id="NSKE01000012">
    <property type="protein sequence ID" value="PAU92926.1"/>
    <property type="molecule type" value="Genomic_DNA"/>
</dbReference>
<keyword evidence="1" id="KW-1133">Transmembrane helix</keyword>
<feature type="transmembrane region" description="Helical" evidence="1">
    <location>
        <begin position="6"/>
        <end position="23"/>
    </location>
</feature>
<dbReference type="RefSeq" id="WP_095607582.1">
    <property type="nucleotide sequence ID" value="NZ_NSKE01000012.1"/>
</dbReference>
<organism evidence="2 3">
    <name type="scientific">Fodinibius salipaludis</name>
    <dbReference type="NCBI Taxonomy" id="2032627"/>
    <lineage>
        <taxon>Bacteria</taxon>
        <taxon>Pseudomonadati</taxon>
        <taxon>Balneolota</taxon>
        <taxon>Balneolia</taxon>
        <taxon>Balneolales</taxon>
        <taxon>Balneolaceae</taxon>
        <taxon>Fodinibius</taxon>
    </lineage>
</organism>
<evidence type="ECO:0000313" key="3">
    <source>
        <dbReference type="Proteomes" id="UP000218831"/>
    </source>
</evidence>
<reference evidence="2 3" key="1">
    <citation type="submission" date="2017-08" db="EMBL/GenBank/DDBJ databases">
        <title>Aliifodinibius alkalisoli sp. nov., isolated from saline alkaline soil.</title>
        <authorList>
            <person name="Liu D."/>
            <person name="Zhang G."/>
        </authorList>
    </citation>
    <scope>NUCLEOTIDE SEQUENCE [LARGE SCALE GENOMIC DNA]</scope>
    <source>
        <strain evidence="2 3">WN023</strain>
    </source>
</reference>
<accession>A0A2A2G573</accession>
<gene>
    <name evidence="2" type="ORF">CK503_14670</name>
</gene>